<dbReference type="AlphaFoldDB" id="A0A7M1S457"/>
<keyword evidence="9" id="KW-1185">Reference proteome</keyword>
<protein>
    <submittedName>
        <fullName evidence="8">Outer membrane protein transport protein</fullName>
    </submittedName>
</protein>
<evidence type="ECO:0000256" key="4">
    <source>
        <dbReference type="ARBA" id="ARBA00022692"/>
    </source>
</evidence>
<evidence type="ECO:0000256" key="5">
    <source>
        <dbReference type="ARBA" id="ARBA00022729"/>
    </source>
</evidence>
<evidence type="ECO:0000256" key="2">
    <source>
        <dbReference type="ARBA" id="ARBA00008163"/>
    </source>
</evidence>
<dbReference type="InterPro" id="IPR005017">
    <property type="entry name" value="OMPP1/FadL/TodX"/>
</dbReference>
<dbReference type="Proteomes" id="UP000595074">
    <property type="component" value="Chromosome"/>
</dbReference>
<organism evidence="8 9">
    <name type="scientific">Sulfurovum indicum</name>
    <dbReference type="NCBI Taxonomy" id="2779528"/>
    <lineage>
        <taxon>Bacteria</taxon>
        <taxon>Pseudomonadati</taxon>
        <taxon>Campylobacterota</taxon>
        <taxon>Epsilonproteobacteria</taxon>
        <taxon>Campylobacterales</taxon>
        <taxon>Sulfurovaceae</taxon>
        <taxon>Sulfurovum</taxon>
    </lineage>
</organism>
<dbReference type="RefSeq" id="WP_197548807.1">
    <property type="nucleotide sequence ID" value="NZ_CP063164.1"/>
</dbReference>
<proteinExistence type="inferred from homology"/>
<dbReference type="GO" id="GO:0015483">
    <property type="term" value="F:long-chain fatty acid transporting porin activity"/>
    <property type="evidence" value="ECO:0007669"/>
    <property type="project" value="TreeGrafter"/>
</dbReference>
<reference evidence="8 9" key="1">
    <citation type="submission" date="2020-10" db="EMBL/GenBank/DDBJ databases">
        <title>The genome of sulfurovum sp.</title>
        <authorList>
            <person name="Xie S."/>
            <person name="Shao Z."/>
            <person name="Jiang L."/>
        </authorList>
    </citation>
    <scope>NUCLEOTIDE SEQUENCE [LARGE SCALE GENOMIC DNA]</scope>
    <source>
        <strain evidence="8 9">ST-419</strain>
    </source>
</reference>
<evidence type="ECO:0000256" key="1">
    <source>
        <dbReference type="ARBA" id="ARBA00004571"/>
    </source>
</evidence>
<name>A0A7M1S457_9BACT</name>
<keyword evidence="4" id="KW-0812">Transmembrane</keyword>
<comment type="subcellular location">
    <subcellularLocation>
        <location evidence="1">Cell outer membrane</location>
        <topology evidence="1">Multi-pass membrane protein</topology>
    </subcellularLocation>
</comment>
<evidence type="ECO:0000256" key="7">
    <source>
        <dbReference type="ARBA" id="ARBA00023237"/>
    </source>
</evidence>
<dbReference type="EMBL" id="CP063164">
    <property type="protein sequence ID" value="QOR62106.1"/>
    <property type="molecule type" value="Genomic_DNA"/>
</dbReference>
<keyword evidence="5" id="KW-0732">Signal</keyword>
<evidence type="ECO:0000256" key="6">
    <source>
        <dbReference type="ARBA" id="ARBA00023136"/>
    </source>
</evidence>
<keyword evidence="7" id="KW-0998">Cell outer membrane</keyword>
<dbReference type="Pfam" id="PF03349">
    <property type="entry name" value="Toluene_X"/>
    <property type="match status" value="1"/>
</dbReference>
<evidence type="ECO:0000313" key="8">
    <source>
        <dbReference type="EMBL" id="QOR62106.1"/>
    </source>
</evidence>
<dbReference type="KEGG" id="sinu:IMZ28_01080"/>
<dbReference type="PANTHER" id="PTHR35093:SF8">
    <property type="entry name" value="OUTER MEMBRANE PROTEIN NMB0088-RELATED"/>
    <property type="match status" value="1"/>
</dbReference>
<accession>A0A7M1S457</accession>
<keyword evidence="6" id="KW-0472">Membrane</keyword>
<keyword evidence="3" id="KW-1134">Transmembrane beta strand</keyword>
<sequence>MKKIIVLSTLAGSLLLGGAYKLPEQSLNSMALGAAYVAHTTEADTAYFNPANMAFMGDKQYIDGAVTLIRLPSNVYTLIDPYSGESKTENIVVPTIHYVAAPAGDFRWGVSIAVPGGLTKRWDSAYQKLYAEEFTLKNVEVNPVVSYKINEKFAVGGGVRLVYSEGVVKSDGRETTPYPIAREMEGNTIEFGYNLAVTYRPTDDISMAVTYRSNIDLNEEGEANLYFGGVGEQYDAEVSVPLPAALNIAVSKTWNNRFTLEFVYERTYWSAYKSLDFNYDQDILNPVLEEAFNTPIPKNWKDTNTFRVGATIEMDKITMMMGFAIDETPVPEETLGFELPDSDAKVFSMGFRYQQTESLSWGAAFLYDSKESRSITPGVNSNEVLANGGSFHEGGAYLTTIGVSYEY</sequence>
<evidence type="ECO:0000313" key="9">
    <source>
        <dbReference type="Proteomes" id="UP000595074"/>
    </source>
</evidence>
<comment type="similarity">
    <text evidence="2">Belongs to the OmpP1/FadL family.</text>
</comment>
<dbReference type="SUPFAM" id="SSF56935">
    <property type="entry name" value="Porins"/>
    <property type="match status" value="1"/>
</dbReference>
<dbReference type="PANTHER" id="PTHR35093">
    <property type="entry name" value="OUTER MEMBRANE PROTEIN NMB0088-RELATED"/>
    <property type="match status" value="1"/>
</dbReference>
<gene>
    <name evidence="8" type="ORF">IMZ28_01080</name>
</gene>
<dbReference type="GO" id="GO:0009279">
    <property type="term" value="C:cell outer membrane"/>
    <property type="evidence" value="ECO:0007669"/>
    <property type="project" value="UniProtKB-SubCell"/>
</dbReference>
<dbReference type="Gene3D" id="2.40.160.60">
    <property type="entry name" value="Outer membrane protein transport protein (OMPP1/FadL/TodX)"/>
    <property type="match status" value="1"/>
</dbReference>
<evidence type="ECO:0000256" key="3">
    <source>
        <dbReference type="ARBA" id="ARBA00022452"/>
    </source>
</evidence>